<dbReference type="EMBL" id="JACRSN010000003">
    <property type="protein sequence ID" value="MBC8533006.1"/>
    <property type="molecule type" value="Genomic_DNA"/>
</dbReference>
<dbReference type="FunFam" id="3.40.50.12230:FF:000001">
    <property type="entry name" value="Methionyl-tRNA formyltransferase"/>
    <property type="match status" value="1"/>
</dbReference>
<dbReference type="Pfam" id="PF02911">
    <property type="entry name" value="Formyl_trans_C"/>
    <property type="match status" value="1"/>
</dbReference>
<dbReference type="AlphaFoldDB" id="A0A926D848"/>
<dbReference type="Proteomes" id="UP000651482">
    <property type="component" value="Unassembled WGS sequence"/>
</dbReference>
<reference evidence="8" key="1">
    <citation type="submission" date="2020-08" db="EMBL/GenBank/DDBJ databases">
        <title>Genome public.</title>
        <authorList>
            <person name="Liu C."/>
            <person name="Sun Q."/>
        </authorList>
    </citation>
    <scope>NUCLEOTIDE SEQUENCE</scope>
    <source>
        <strain evidence="8">NSJ-40</strain>
    </source>
</reference>
<dbReference type="GO" id="GO:0004479">
    <property type="term" value="F:methionyl-tRNA formyltransferase activity"/>
    <property type="evidence" value="ECO:0007669"/>
    <property type="project" value="UniProtKB-UniRule"/>
</dbReference>
<dbReference type="InterPro" id="IPR011034">
    <property type="entry name" value="Formyl_transferase-like_C_sf"/>
</dbReference>
<keyword evidence="9" id="KW-1185">Reference proteome</keyword>
<evidence type="ECO:0000256" key="2">
    <source>
        <dbReference type="ARBA" id="ARBA00012261"/>
    </source>
</evidence>
<protein>
    <recommendedName>
        <fullName evidence="2 5">Methionyl-tRNA formyltransferase</fullName>
        <ecNumber evidence="2 5">2.1.2.9</ecNumber>
    </recommendedName>
</protein>
<keyword evidence="4 5" id="KW-0648">Protein biosynthesis</keyword>
<evidence type="ECO:0000259" key="7">
    <source>
        <dbReference type="Pfam" id="PF02911"/>
    </source>
</evidence>
<comment type="function">
    <text evidence="5">Attaches a formyl group to the free amino group of methionyl-tRNA(fMet). The formyl group appears to play a dual role in the initiator identity of N-formylmethionyl-tRNA by promoting its recognition by IF2 and preventing the misappropriation of this tRNA by the elongation apparatus.</text>
</comment>
<dbReference type="InterPro" id="IPR002376">
    <property type="entry name" value="Formyl_transf_N"/>
</dbReference>
<dbReference type="GO" id="GO:0005829">
    <property type="term" value="C:cytosol"/>
    <property type="evidence" value="ECO:0007669"/>
    <property type="project" value="TreeGrafter"/>
</dbReference>
<comment type="catalytic activity">
    <reaction evidence="5">
        <text>L-methionyl-tRNA(fMet) + (6R)-10-formyltetrahydrofolate = N-formyl-L-methionyl-tRNA(fMet) + (6S)-5,6,7,8-tetrahydrofolate + H(+)</text>
        <dbReference type="Rhea" id="RHEA:24380"/>
        <dbReference type="Rhea" id="RHEA-COMP:9952"/>
        <dbReference type="Rhea" id="RHEA-COMP:9953"/>
        <dbReference type="ChEBI" id="CHEBI:15378"/>
        <dbReference type="ChEBI" id="CHEBI:57453"/>
        <dbReference type="ChEBI" id="CHEBI:78530"/>
        <dbReference type="ChEBI" id="CHEBI:78844"/>
        <dbReference type="ChEBI" id="CHEBI:195366"/>
        <dbReference type="EC" id="2.1.2.9"/>
    </reaction>
</comment>
<dbReference type="InterPro" id="IPR005794">
    <property type="entry name" value="Fmt"/>
</dbReference>
<dbReference type="CDD" id="cd08704">
    <property type="entry name" value="Met_tRNA_FMT_C"/>
    <property type="match status" value="1"/>
</dbReference>
<dbReference type="PANTHER" id="PTHR11138">
    <property type="entry name" value="METHIONYL-TRNA FORMYLTRANSFERASE"/>
    <property type="match status" value="1"/>
</dbReference>
<dbReference type="NCBIfam" id="TIGR00460">
    <property type="entry name" value="fmt"/>
    <property type="match status" value="1"/>
</dbReference>
<dbReference type="CDD" id="cd08646">
    <property type="entry name" value="FMT_core_Met-tRNA-FMT_N"/>
    <property type="match status" value="1"/>
</dbReference>
<evidence type="ECO:0000256" key="3">
    <source>
        <dbReference type="ARBA" id="ARBA00022679"/>
    </source>
</evidence>
<dbReference type="InterPro" id="IPR041711">
    <property type="entry name" value="Met-tRNA-FMT_N"/>
</dbReference>
<dbReference type="HAMAP" id="MF_00182">
    <property type="entry name" value="Formyl_trans"/>
    <property type="match status" value="1"/>
</dbReference>
<dbReference type="SUPFAM" id="SSF53328">
    <property type="entry name" value="Formyltransferase"/>
    <property type="match status" value="1"/>
</dbReference>
<comment type="caution">
    <text evidence="8">The sequence shown here is derived from an EMBL/GenBank/DDBJ whole genome shotgun (WGS) entry which is preliminary data.</text>
</comment>
<evidence type="ECO:0000313" key="9">
    <source>
        <dbReference type="Proteomes" id="UP000651482"/>
    </source>
</evidence>
<proteinExistence type="inferred from homology"/>
<dbReference type="EC" id="2.1.2.9" evidence="2 5"/>
<gene>
    <name evidence="5" type="primary">fmt</name>
    <name evidence="8" type="ORF">IAG03_03110</name>
</gene>
<feature type="domain" description="Formyl transferase N-terminal" evidence="6">
    <location>
        <begin position="1"/>
        <end position="181"/>
    </location>
</feature>
<comment type="similarity">
    <text evidence="1 5">Belongs to the Fmt family.</text>
</comment>
<feature type="binding site" evidence="5">
    <location>
        <begin position="110"/>
        <end position="113"/>
    </location>
    <ligand>
        <name>(6S)-5,6,7,8-tetrahydrofolate</name>
        <dbReference type="ChEBI" id="CHEBI:57453"/>
    </ligand>
</feature>
<evidence type="ECO:0000259" key="6">
    <source>
        <dbReference type="Pfam" id="PF00551"/>
    </source>
</evidence>
<dbReference type="PANTHER" id="PTHR11138:SF5">
    <property type="entry name" value="METHIONYL-TRNA FORMYLTRANSFERASE, MITOCHONDRIAL"/>
    <property type="match status" value="1"/>
</dbReference>
<dbReference type="Pfam" id="PF00551">
    <property type="entry name" value="Formyl_trans_N"/>
    <property type="match status" value="1"/>
</dbReference>
<name>A0A926D848_9FIRM</name>
<evidence type="ECO:0000256" key="4">
    <source>
        <dbReference type="ARBA" id="ARBA00022917"/>
    </source>
</evidence>
<evidence type="ECO:0000256" key="1">
    <source>
        <dbReference type="ARBA" id="ARBA00010699"/>
    </source>
</evidence>
<dbReference type="InterPro" id="IPR044135">
    <property type="entry name" value="Met-tRNA-FMT_C"/>
</dbReference>
<organism evidence="8 9">
    <name type="scientific">Yeguia hominis</name>
    <dbReference type="NCBI Taxonomy" id="2763662"/>
    <lineage>
        <taxon>Bacteria</taxon>
        <taxon>Bacillati</taxon>
        <taxon>Bacillota</taxon>
        <taxon>Clostridia</taxon>
        <taxon>Eubacteriales</taxon>
        <taxon>Yeguiaceae</taxon>
        <taxon>Yeguia</taxon>
    </lineage>
</organism>
<feature type="domain" description="Formyl transferase C-terminal" evidence="7">
    <location>
        <begin position="205"/>
        <end position="298"/>
    </location>
</feature>
<evidence type="ECO:0000313" key="8">
    <source>
        <dbReference type="EMBL" id="MBC8533006.1"/>
    </source>
</evidence>
<dbReference type="InterPro" id="IPR005793">
    <property type="entry name" value="Formyl_trans_C"/>
</dbReference>
<accession>A0A926D848</accession>
<dbReference type="Gene3D" id="3.40.50.12230">
    <property type="match status" value="1"/>
</dbReference>
<dbReference type="PROSITE" id="PS00373">
    <property type="entry name" value="GART"/>
    <property type="match status" value="1"/>
</dbReference>
<sequence length="312" mass="33715">MRIVFMGTPDFAVPCLRALLAEPDFTVCGVFTQPDKPKGRKQILTAPPVKELALENGLPVYQPATLRSEEAAQRIADLKPDVIAVAAYGKILPKAILELPPMGCVNVHGSLLPKYRGAAPIQWSVINGDAVSGVTTMQMAEGMDTGDMLLREETKIRPEETGGTLFDRLSEMGARLLVRTLRGLAAGEIHPVPQPEAEATYAPMLKKETGEIHWEKSAREIDCLVRGLNPWPVAWTAIDGKRLKVYRVCLRGETGPCGKAENKDGAFLVYCGDGALELAEIQAENGKRMSGADYLRGHPISGMLSLGEGAAE</sequence>
<dbReference type="InterPro" id="IPR036477">
    <property type="entry name" value="Formyl_transf_N_sf"/>
</dbReference>
<dbReference type="RefSeq" id="WP_249318284.1">
    <property type="nucleotide sequence ID" value="NZ_JACRSN010000003.1"/>
</dbReference>
<dbReference type="SUPFAM" id="SSF50486">
    <property type="entry name" value="FMT C-terminal domain-like"/>
    <property type="match status" value="1"/>
</dbReference>
<dbReference type="InterPro" id="IPR001555">
    <property type="entry name" value="GART_AS"/>
</dbReference>
<keyword evidence="3 5" id="KW-0808">Transferase</keyword>
<evidence type="ECO:0000256" key="5">
    <source>
        <dbReference type="HAMAP-Rule" id="MF_00182"/>
    </source>
</evidence>